<sequence>MGRENSNRKISSDPCYLLENINGADQTKGEVKNNSLSDKFGLTTAVSREMDWPRLSDLSKGLDTRTDTNSVYSWEPSRISSEKASIRTRSFYLAPITEEVPRTTNISRESKKHSSAKYHKVTGKLQNSDREENETAKTTRSIFRSYLNKQAQLARLIPLAQKVRRHLCPSMLCNSVKRIGLGVQFLSPKNIGAREKTTEKGFRERCMIVPEFKKCPMDDLNSQPYTGQNHKPHSPALQRIFPPNPMQCAEINPMGQKNRPSLQVIDTFPLCTYLT</sequence>
<accession>A0A504Z473</accession>
<reference evidence="2 3" key="1">
    <citation type="submission" date="2019-04" db="EMBL/GenBank/DDBJ databases">
        <title>Annotation for the trematode Fasciola gigantica.</title>
        <authorList>
            <person name="Choi Y.-J."/>
        </authorList>
    </citation>
    <scope>NUCLEOTIDE SEQUENCE [LARGE SCALE GENOMIC DNA]</scope>
    <source>
        <strain evidence="2">Uganda_cow_1</strain>
    </source>
</reference>
<dbReference type="AlphaFoldDB" id="A0A504Z473"/>
<name>A0A504Z473_FASGI</name>
<feature type="compositionally biased region" description="Basic residues" evidence="1">
    <location>
        <begin position="110"/>
        <end position="122"/>
    </location>
</feature>
<feature type="compositionally biased region" description="Basic and acidic residues" evidence="1">
    <location>
        <begin position="127"/>
        <end position="136"/>
    </location>
</feature>
<dbReference type="Proteomes" id="UP000316759">
    <property type="component" value="Unassembled WGS sequence"/>
</dbReference>
<proteinExistence type="predicted"/>
<organism evidence="2 3">
    <name type="scientific">Fasciola gigantica</name>
    <name type="common">Giant liver fluke</name>
    <dbReference type="NCBI Taxonomy" id="46835"/>
    <lineage>
        <taxon>Eukaryota</taxon>
        <taxon>Metazoa</taxon>
        <taxon>Spiralia</taxon>
        <taxon>Lophotrochozoa</taxon>
        <taxon>Platyhelminthes</taxon>
        <taxon>Trematoda</taxon>
        <taxon>Digenea</taxon>
        <taxon>Plagiorchiida</taxon>
        <taxon>Echinostomata</taxon>
        <taxon>Echinostomatoidea</taxon>
        <taxon>Fasciolidae</taxon>
        <taxon>Fasciola</taxon>
    </lineage>
</organism>
<gene>
    <name evidence="2" type="ORF">FGIG_06094</name>
</gene>
<feature type="region of interest" description="Disordered" evidence="1">
    <location>
        <begin position="103"/>
        <end position="136"/>
    </location>
</feature>
<evidence type="ECO:0000256" key="1">
    <source>
        <dbReference type="SAM" id="MobiDB-lite"/>
    </source>
</evidence>
<keyword evidence="3" id="KW-1185">Reference proteome</keyword>
<dbReference type="EMBL" id="SUNJ01000309">
    <property type="protein sequence ID" value="TPP67759.1"/>
    <property type="molecule type" value="Genomic_DNA"/>
</dbReference>
<comment type="caution">
    <text evidence="2">The sequence shown here is derived from an EMBL/GenBank/DDBJ whole genome shotgun (WGS) entry which is preliminary data.</text>
</comment>
<evidence type="ECO:0000313" key="3">
    <source>
        <dbReference type="Proteomes" id="UP000316759"/>
    </source>
</evidence>
<protein>
    <submittedName>
        <fullName evidence="2">Uncharacterized protein</fullName>
    </submittedName>
</protein>
<evidence type="ECO:0000313" key="2">
    <source>
        <dbReference type="EMBL" id="TPP67759.1"/>
    </source>
</evidence>